<evidence type="ECO:0000256" key="1">
    <source>
        <dbReference type="ARBA" id="ARBA00022593"/>
    </source>
</evidence>
<dbReference type="InterPro" id="IPR008733">
    <property type="entry name" value="PEX11"/>
</dbReference>
<dbReference type="OrthoDB" id="411017at2759"/>
<dbReference type="PANTHER" id="PTHR12652">
    <property type="entry name" value="PEROXISOMAL BIOGENESIS FACTOR 11"/>
    <property type="match status" value="1"/>
</dbReference>
<dbReference type="GO" id="GO:0005778">
    <property type="term" value="C:peroxisomal membrane"/>
    <property type="evidence" value="ECO:0007669"/>
    <property type="project" value="UniProtKB-SubCell"/>
</dbReference>
<dbReference type="OMA" id="CMAHYFL"/>
<keyword evidence="1" id="KW-0962">Peroxisome biogenesis</keyword>
<keyword evidence="3" id="KW-0576">Peroxisome</keyword>
<dbReference type="VEuPathDB" id="AmoebaDB:NAEGRDRAFT_45694"/>
<dbReference type="InParanoid" id="D2V0G7"/>
<evidence type="ECO:0000313" key="6">
    <source>
        <dbReference type="Proteomes" id="UP000006671"/>
    </source>
</evidence>
<dbReference type="STRING" id="5762.D2V0G7"/>
<comment type="subcellular location">
    <subcellularLocation>
        <location evidence="4">Peroxisome membrane</location>
    </subcellularLocation>
</comment>
<keyword evidence="6" id="KW-1185">Reference proteome</keyword>
<evidence type="ECO:0000256" key="2">
    <source>
        <dbReference type="ARBA" id="ARBA00023136"/>
    </source>
</evidence>
<keyword evidence="2" id="KW-0472">Membrane</keyword>
<accession>D2V0G7</accession>
<sequence length="255" mass="28884">MSTTASSPYKSAINFINQFQTLTNSGLGRDKATKIIQYGCKIIEEILEKSASPANDYKDLIVRVQRTSAGLATARRVMRFWKPFQGYVALLQFIESLINGKKQTVIGIFELVSKLCMAHYFLMDHLTWLSKEKILSELPLELAEKSQSFIATTFNNNKNADYSRSSSNFWFYGVVFALVAHVLKYSEYLTKEKKEFDITRDVNQQKMFRTFIALVCDLGTAAILAKKISYQNKAALGVFGVASSLISIYDNWPSQ</sequence>
<evidence type="ECO:0000256" key="3">
    <source>
        <dbReference type="ARBA" id="ARBA00023140"/>
    </source>
</evidence>
<dbReference type="KEGG" id="ngr:NAEGRDRAFT_45694"/>
<reference evidence="5 6" key="1">
    <citation type="journal article" date="2010" name="Cell">
        <title>The genome of Naegleria gruberi illuminates early eukaryotic versatility.</title>
        <authorList>
            <person name="Fritz-Laylin L.K."/>
            <person name="Prochnik S.E."/>
            <person name="Ginger M.L."/>
            <person name="Dacks J.B."/>
            <person name="Carpenter M.L."/>
            <person name="Field M.C."/>
            <person name="Kuo A."/>
            <person name="Paredez A."/>
            <person name="Chapman J."/>
            <person name="Pham J."/>
            <person name="Shu S."/>
            <person name="Neupane R."/>
            <person name="Cipriano M."/>
            <person name="Mancuso J."/>
            <person name="Tu H."/>
            <person name="Salamov A."/>
            <person name="Lindquist E."/>
            <person name="Shapiro H."/>
            <person name="Lucas S."/>
            <person name="Grigoriev I.V."/>
            <person name="Cande W.Z."/>
            <person name="Fulton C."/>
            <person name="Rokhsar D.S."/>
            <person name="Dawson S.C."/>
        </authorList>
    </citation>
    <scope>NUCLEOTIDE SEQUENCE [LARGE SCALE GENOMIC DNA]</scope>
    <source>
        <strain evidence="5 6">NEG-M</strain>
    </source>
</reference>
<dbReference type="Pfam" id="PF05648">
    <property type="entry name" value="PEX11"/>
    <property type="match status" value="1"/>
</dbReference>
<evidence type="ECO:0000256" key="4">
    <source>
        <dbReference type="ARBA" id="ARBA00046271"/>
    </source>
</evidence>
<dbReference type="PANTHER" id="PTHR12652:SF50">
    <property type="entry name" value="PEROXIN 11"/>
    <property type="match status" value="1"/>
</dbReference>
<dbReference type="GO" id="GO:0016559">
    <property type="term" value="P:peroxisome fission"/>
    <property type="evidence" value="ECO:0007669"/>
    <property type="project" value="InterPro"/>
</dbReference>
<dbReference type="RefSeq" id="XP_002682264.1">
    <property type="nucleotide sequence ID" value="XM_002682218.1"/>
</dbReference>
<dbReference type="AlphaFoldDB" id="D2V0G7"/>
<name>D2V0G7_NAEGR</name>
<protein>
    <submittedName>
        <fullName evidence="5">Predicted protein</fullName>
    </submittedName>
</protein>
<proteinExistence type="predicted"/>
<gene>
    <name evidence="5" type="ORF">NAEGRDRAFT_45694</name>
</gene>
<dbReference type="Proteomes" id="UP000006671">
    <property type="component" value="Unassembled WGS sequence"/>
</dbReference>
<dbReference type="eggNOG" id="ENOG502SGM5">
    <property type="taxonomic scope" value="Eukaryota"/>
</dbReference>
<dbReference type="GeneID" id="8862787"/>
<organism evidence="6">
    <name type="scientific">Naegleria gruberi</name>
    <name type="common">Amoeba</name>
    <dbReference type="NCBI Taxonomy" id="5762"/>
    <lineage>
        <taxon>Eukaryota</taxon>
        <taxon>Discoba</taxon>
        <taxon>Heterolobosea</taxon>
        <taxon>Tetramitia</taxon>
        <taxon>Eutetramitia</taxon>
        <taxon>Vahlkampfiidae</taxon>
        <taxon>Naegleria</taxon>
    </lineage>
</organism>
<dbReference type="EMBL" id="GG738847">
    <property type="protein sequence ID" value="EFC49520.1"/>
    <property type="molecule type" value="Genomic_DNA"/>
</dbReference>
<evidence type="ECO:0000313" key="5">
    <source>
        <dbReference type="EMBL" id="EFC49520.1"/>
    </source>
</evidence>